<dbReference type="Proteomes" id="UP000050761">
    <property type="component" value="Unassembled WGS sequence"/>
</dbReference>
<keyword evidence="2" id="KW-1185">Reference proteome</keyword>
<dbReference type="EMBL" id="UZAH01029940">
    <property type="protein sequence ID" value="VDP08562.1"/>
    <property type="molecule type" value="Genomic_DNA"/>
</dbReference>
<sequence length="186" mass="20565">MLLPAARMELSLLPKVRNFAAHRTTSCRVVRALAEQERTARHVRNGRNRVCRLPWGNDEAATFSSCTLRSSAARIDHLMGSSGRRFRQAIVATWSRRPALAGFTADGGIVHGSLDDPRVLAQNRFPLPRFPTDLADSCRTGRSSGGFASDSCLLTVLRLCIHSILINRSISTPFQVCRASSHHKMK</sequence>
<accession>A0A3P8A5L2</accession>
<proteinExistence type="predicted"/>
<evidence type="ECO:0000313" key="3">
    <source>
        <dbReference type="WBParaSite" id="HPBE_0001732401-mRNA-1"/>
    </source>
</evidence>
<dbReference type="WBParaSite" id="HPBE_0001732401-mRNA-1">
    <property type="protein sequence ID" value="HPBE_0001732401-mRNA-1"/>
    <property type="gene ID" value="HPBE_0001732401"/>
</dbReference>
<organism evidence="2 3">
    <name type="scientific">Heligmosomoides polygyrus</name>
    <name type="common">Parasitic roundworm</name>
    <dbReference type="NCBI Taxonomy" id="6339"/>
    <lineage>
        <taxon>Eukaryota</taxon>
        <taxon>Metazoa</taxon>
        <taxon>Ecdysozoa</taxon>
        <taxon>Nematoda</taxon>
        <taxon>Chromadorea</taxon>
        <taxon>Rhabditida</taxon>
        <taxon>Rhabditina</taxon>
        <taxon>Rhabditomorpha</taxon>
        <taxon>Strongyloidea</taxon>
        <taxon>Heligmosomidae</taxon>
        <taxon>Heligmosomoides</taxon>
    </lineage>
</organism>
<evidence type="ECO:0000313" key="2">
    <source>
        <dbReference type="Proteomes" id="UP000050761"/>
    </source>
</evidence>
<protein>
    <submittedName>
        <fullName evidence="1 3">Uncharacterized protein</fullName>
    </submittedName>
</protein>
<reference evidence="3" key="2">
    <citation type="submission" date="2019-09" db="UniProtKB">
        <authorList>
            <consortium name="WormBaseParasite"/>
        </authorList>
    </citation>
    <scope>IDENTIFICATION</scope>
</reference>
<gene>
    <name evidence="1" type="ORF">HPBE_LOCUS17323</name>
</gene>
<dbReference type="AlphaFoldDB" id="A0A183G6J1"/>
<accession>A0A183G6J1</accession>
<evidence type="ECO:0000313" key="1">
    <source>
        <dbReference type="EMBL" id="VDP08562.1"/>
    </source>
</evidence>
<reference evidence="1 2" key="1">
    <citation type="submission" date="2018-11" db="EMBL/GenBank/DDBJ databases">
        <authorList>
            <consortium name="Pathogen Informatics"/>
        </authorList>
    </citation>
    <scope>NUCLEOTIDE SEQUENCE [LARGE SCALE GENOMIC DNA]</scope>
</reference>
<name>A0A183G6J1_HELPZ</name>